<protein>
    <submittedName>
        <fullName evidence="2">Uncharacterized protein</fullName>
    </submittedName>
</protein>
<organism evidence="2 3">
    <name type="scientific">Granulibacter bethesdensis</name>
    <dbReference type="NCBI Taxonomy" id="364410"/>
    <lineage>
        <taxon>Bacteria</taxon>
        <taxon>Pseudomonadati</taxon>
        <taxon>Pseudomonadota</taxon>
        <taxon>Alphaproteobacteria</taxon>
        <taxon>Acetobacterales</taxon>
        <taxon>Acetobacteraceae</taxon>
        <taxon>Granulibacter</taxon>
    </lineage>
</organism>
<feature type="compositionally biased region" description="Polar residues" evidence="1">
    <location>
        <begin position="1"/>
        <end position="22"/>
    </location>
</feature>
<dbReference type="RefSeq" id="WP_072572703.1">
    <property type="nucleotide sequence ID" value="NZ_CP018191.1"/>
</dbReference>
<evidence type="ECO:0000256" key="1">
    <source>
        <dbReference type="SAM" id="MobiDB-lite"/>
    </source>
</evidence>
<evidence type="ECO:0000313" key="3">
    <source>
        <dbReference type="Proteomes" id="UP000182373"/>
    </source>
</evidence>
<proteinExistence type="predicted"/>
<dbReference type="EMBL" id="CP018191">
    <property type="protein sequence ID" value="APH54733.1"/>
    <property type="molecule type" value="Genomic_DNA"/>
</dbReference>
<dbReference type="AlphaFoldDB" id="A0AAC9KCD2"/>
<sequence length="125" mass="13842">MAKPVSTLQMRQQERGNTMQTPDSHREQGTNNPLPSPSIRTLENPLAPEMFVAEAHGFFIHMGNVHITFATPRVDHGEESATINRAVVGRVVMPLATAQNFAVGLYDFLAQNGFTVEKPRSKDLQ</sequence>
<reference evidence="3" key="1">
    <citation type="submission" date="2016-11" db="EMBL/GenBank/DDBJ databases">
        <title>Comparative genomic and phenotypic analysis of Granulibacter bethesdensis clinical isolates from patients with chronic granulomatous disease.</title>
        <authorList>
            <person name="Zarember K.A."/>
            <person name="Porcella S.F."/>
            <person name="Chu J."/>
            <person name="Ding L."/>
            <person name="Dahlstrom E."/>
            <person name="Barbian K."/>
            <person name="Martens C."/>
            <person name="Sykora L."/>
            <person name="Kramer S."/>
            <person name="Pettinato A.M."/>
            <person name="Hong H."/>
            <person name="Wald G."/>
            <person name="Berg L.J."/>
            <person name="Rogge L.S."/>
            <person name="Greenberg D.E."/>
            <person name="Falcone E.L."/>
            <person name="Neves J.F."/>
            <person name="Simoes M.J."/>
            <person name="Casal M."/>
            <person name="Rodriguez-Lopez F.C."/>
            <person name="Zelazny A."/>
            <person name="Gallin J.I."/>
            <person name="Holland S.M."/>
        </authorList>
    </citation>
    <scope>NUCLEOTIDE SEQUENCE [LARGE SCALE GENOMIC DNA]</scope>
    <source>
        <strain evidence="3">NIH9.1</strain>
    </source>
</reference>
<dbReference type="Proteomes" id="UP000182373">
    <property type="component" value="Chromosome"/>
</dbReference>
<accession>A0AAC9KCD2</accession>
<evidence type="ECO:0000313" key="2">
    <source>
        <dbReference type="EMBL" id="APH54733.1"/>
    </source>
</evidence>
<name>A0AAC9KCD2_9PROT</name>
<gene>
    <name evidence="2" type="ORF">GbCGDNIH9_1431</name>
</gene>
<feature type="compositionally biased region" description="Polar residues" evidence="1">
    <location>
        <begin position="29"/>
        <end position="40"/>
    </location>
</feature>
<feature type="region of interest" description="Disordered" evidence="1">
    <location>
        <begin position="1"/>
        <end position="40"/>
    </location>
</feature>